<keyword evidence="1" id="KW-0694">RNA-binding</keyword>
<proteinExistence type="inferred from homology"/>
<dbReference type="GO" id="GO:0003968">
    <property type="term" value="F:RNA-directed RNA polymerase activity"/>
    <property type="evidence" value="ECO:0007669"/>
    <property type="project" value="UniProtKB-KW"/>
</dbReference>
<sequence>MRLFGLGPKKNELVDSEDEVDDALIPASPAEMAPTAAIPRPRPLQASSTQTSFASTTSANSLFTNLSRTSSASSLESFTEPRISPLKRGAPEDQNMSPSKTRKLTPAQQTSPQSGSPRPRSTNMAITPSLIDPETALDPGSTFSLAALFGGKYASQLEVHIIAHCSEVQRRFDSVGVHLGVQWELARGVSTEKWTWKDVEAKYNSKFDIFRGSNSMLAEQVPAIMRGRPRAQSQSQNLSLWNEIDREHEALLEGKSRGLGLMGRWKFWEGQSDYYGGQIQYPLRLVKSDEGGEGNYRIYLEKPQKGRSHRFARDLGSPSVLQLSIPPQLVRDEGEHVKRFLAKRFVINGRVFVPIPPKDKTSVYLIQINQDWERSPLNWYGDQFRISFEDFVQRYNPPDLNSQQPFAKYTARFALGLSTSTPVLEFEKKNIFYIQDVLAHGWDSRNKPPAEQIMTDGCGFINRSALLLITKIVGYNSLPTAVQGRIGGAKGLWVLHPTDQDPNPKIWIRDSQLKIRLQGDHRVHRIFDLLRASHPSQTEARHELSEQSILCLSSNGIPDDVLASLLVEGLEQSVKPLLDWGVGAMPSLWRAVANAGNVSGSRLQRIAGSRSRVLGFRDREPAELDGETETAATDRDDLAASNHSGRDNGGGPPSLHERAVELIQAGFNPKSSAYLNDKLRYIIKTEINSVVDKYRISLPESTASDAFVIPDPFGILEEHQIYYRSSNPMKNPATQTLFQILVGPVILGRYPIRLPCDMQMVTAVDIPELYDWPDVIITSTKGQQSLLSLLSGGDYDGDTVIFIWLEAFLKSFKNQPFTPPPLNFMPDNFEREVKTVEEVGKELRCKSPTDSQRMFQEFLLVGLRDNQVGLYSFFHDNAIWRHGYKHSKSILMAYIGNTLLDAGKTGLCLKSEVFENHRKEFGHKRPKTNNWAGIREDVSHPFILQSLSLAGISKGDALLREHDLASGKLSEDYKNTPKDNYLLKPYTTARAKAESAFIWAAAYKSELAAIERHIDQVRDLYGLVKSIPKERKAERAAAMLAVHNKFAEGIPGVELMDLAVVEEVKASYAYSLTEDLGFTVAFKTLCGIKARATPGGIAPNCRLFDELKTVSGTASRATRDDEDDA</sequence>
<feature type="compositionally biased region" description="Polar residues" evidence="2">
    <location>
        <begin position="106"/>
        <end position="125"/>
    </location>
</feature>
<feature type="region of interest" description="Disordered" evidence="2">
    <location>
        <begin position="1"/>
        <end position="125"/>
    </location>
</feature>
<dbReference type="InterPro" id="IPR057596">
    <property type="entry name" value="RDRP_core"/>
</dbReference>
<dbReference type="InterPro" id="IPR007855">
    <property type="entry name" value="RDRP"/>
</dbReference>
<dbReference type="Proteomes" id="UP001221757">
    <property type="component" value="Unassembled WGS sequence"/>
</dbReference>
<name>A0AAD7DQM9_MYCRO</name>
<organism evidence="4 5">
    <name type="scientific">Mycena rosella</name>
    <name type="common">Pink bonnet</name>
    <name type="synonym">Agaricus rosellus</name>
    <dbReference type="NCBI Taxonomy" id="1033263"/>
    <lineage>
        <taxon>Eukaryota</taxon>
        <taxon>Fungi</taxon>
        <taxon>Dikarya</taxon>
        <taxon>Basidiomycota</taxon>
        <taxon>Agaricomycotina</taxon>
        <taxon>Agaricomycetes</taxon>
        <taxon>Agaricomycetidae</taxon>
        <taxon>Agaricales</taxon>
        <taxon>Marasmiineae</taxon>
        <taxon>Mycenaceae</taxon>
        <taxon>Mycena</taxon>
    </lineage>
</organism>
<dbReference type="GO" id="GO:0003723">
    <property type="term" value="F:RNA binding"/>
    <property type="evidence" value="ECO:0007669"/>
    <property type="project" value="UniProtKB-KW"/>
</dbReference>
<gene>
    <name evidence="4" type="ORF">B0H17DRAFT_979056</name>
</gene>
<evidence type="ECO:0000256" key="2">
    <source>
        <dbReference type="SAM" id="MobiDB-lite"/>
    </source>
</evidence>
<dbReference type="GO" id="GO:0030422">
    <property type="term" value="P:siRNA processing"/>
    <property type="evidence" value="ECO:0007669"/>
    <property type="project" value="TreeGrafter"/>
</dbReference>
<dbReference type="EC" id="2.7.7.48" evidence="1"/>
<comment type="catalytic activity">
    <reaction evidence="1">
        <text>RNA(n) + a ribonucleoside 5'-triphosphate = RNA(n+1) + diphosphate</text>
        <dbReference type="Rhea" id="RHEA:21248"/>
        <dbReference type="Rhea" id="RHEA-COMP:14527"/>
        <dbReference type="Rhea" id="RHEA-COMP:17342"/>
        <dbReference type="ChEBI" id="CHEBI:33019"/>
        <dbReference type="ChEBI" id="CHEBI:61557"/>
        <dbReference type="ChEBI" id="CHEBI:140395"/>
        <dbReference type="EC" id="2.7.7.48"/>
    </reaction>
</comment>
<dbReference type="EMBL" id="JARKIE010000033">
    <property type="protein sequence ID" value="KAJ7696817.1"/>
    <property type="molecule type" value="Genomic_DNA"/>
</dbReference>
<keyword evidence="1" id="KW-0696">RNA-directed RNA polymerase</keyword>
<dbReference type="PANTHER" id="PTHR23079">
    <property type="entry name" value="RNA-DEPENDENT RNA POLYMERASE"/>
    <property type="match status" value="1"/>
</dbReference>
<evidence type="ECO:0000256" key="1">
    <source>
        <dbReference type="RuleBase" id="RU363098"/>
    </source>
</evidence>
<dbReference type="GO" id="GO:0031380">
    <property type="term" value="C:nuclear RNA-directed RNA polymerase complex"/>
    <property type="evidence" value="ECO:0007669"/>
    <property type="project" value="TreeGrafter"/>
</dbReference>
<dbReference type="AlphaFoldDB" id="A0AAD7DQM9"/>
<evidence type="ECO:0000313" key="5">
    <source>
        <dbReference type="Proteomes" id="UP001221757"/>
    </source>
</evidence>
<accession>A0AAD7DQM9</accession>
<reference evidence="4" key="1">
    <citation type="submission" date="2023-03" db="EMBL/GenBank/DDBJ databases">
        <title>Massive genome expansion in bonnet fungi (Mycena s.s.) driven by repeated elements and novel gene families across ecological guilds.</title>
        <authorList>
            <consortium name="Lawrence Berkeley National Laboratory"/>
            <person name="Harder C.B."/>
            <person name="Miyauchi S."/>
            <person name="Viragh M."/>
            <person name="Kuo A."/>
            <person name="Thoen E."/>
            <person name="Andreopoulos B."/>
            <person name="Lu D."/>
            <person name="Skrede I."/>
            <person name="Drula E."/>
            <person name="Henrissat B."/>
            <person name="Morin E."/>
            <person name="Kohler A."/>
            <person name="Barry K."/>
            <person name="LaButti K."/>
            <person name="Morin E."/>
            <person name="Salamov A."/>
            <person name="Lipzen A."/>
            <person name="Mereny Z."/>
            <person name="Hegedus B."/>
            <person name="Baldrian P."/>
            <person name="Stursova M."/>
            <person name="Weitz H."/>
            <person name="Taylor A."/>
            <person name="Grigoriev I.V."/>
            <person name="Nagy L.G."/>
            <person name="Martin F."/>
            <person name="Kauserud H."/>
        </authorList>
    </citation>
    <scope>NUCLEOTIDE SEQUENCE</scope>
    <source>
        <strain evidence="4">CBHHK067</strain>
    </source>
</reference>
<comment type="caution">
    <text evidence="4">The sequence shown here is derived from an EMBL/GenBank/DDBJ whole genome shotgun (WGS) entry which is preliminary data.</text>
</comment>
<dbReference type="Pfam" id="PF05183">
    <property type="entry name" value="RdRP"/>
    <property type="match status" value="1"/>
</dbReference>
<feature type="compositionally biased region" description="Low complexity" evidence="2">
    <location>
        <begin position="44"/>
        <end position="77"/>
    </location>
</feature>
<comment type="similarity">
    <text evidence="1">Belongs to the RdRP family.</text>
</comment>
<dbReference type="PANTHER" id="PTHR23079:SF14">
    <property type="entry name" value="RNA-DEPENDENT RNA POLYMERASE"/>
    <property type="match status" value="1"/>
</dbReference>
<evidence type="ECO:0000313" key="4">
    <source>
        <dbReference type="EMBL" id="KAJ7696817.1"/>
    </source>
</evidence>
<feature type="domain" description="RDRP core" evidence="3">
    <location>
        <begin position="297"/>
        <end position="913"/>
    </location>
</feature>
<feature type="region of interest" description="Disordered" evidence="2">
    <location>
        <begin position="617"/>
        <end position="655"/>
    </location>
</feature>
<evidence type="ECO:0000259" key="3">
    <source>
        <dbReference type="Pfam" id="PF05183"/>
    </source>
</evidence>
<protein>
    <recommendedName>
        <fullName evidence="1">RNA-dependent RNA polymerase</fullName>
        <ecNumber evidence="1">2.7.7.48</ecNumber>
    </recommendedName>
</protein>
<keyword evidence="1" id="KW-0808">Transferase</keyword>
<keyword evidence="1" id="KW-0548">Nucleotidyltransferase</keyword>
<keyword evidence="5" id="KW-1185">Reference proteome</keyword>